<evidence type="ECO:0008006" key="3">
    <source>
        <dbReference type="Google" id="ProtNLM"/>
    </source>
</evidence>
<dbReference type="Pfam" id="PF04417">
    <property type="entry name" value="DUF501"/>
    <property type="match status" value="1"/>
</dbReference>
<evidence type="ECO:0000313" key="2">
    <source>
        <dbReference type="EMBL" id="CAE0782502.1"/>
    </source>
</evidence>
<feature type="region of interest" description="Disordered" evidence="1">
    <location>
        <begin position="110"/>
        <end position="158"/>
    </location>
</feature>
<protein>
    <recommendedName>
        <fullName evidence="3">DUF501 domain-containing protein</fullName>
    </recommendedName>
</protein>
<gene>
    <name evidence="2" type="ORF">PCAR00345_LOCUS35204</name>
</gene>
<feature type="compositionally biased region" description="Basic and acidic residues" evidence="1">
    <location>
        <begin position="147"/>
        <end position="158"/>
    </location>
</feature>
<organism evidence="2">
    <name type="scientific">Chrysotila carterae</name>
    <name type="common">Marine alga</name>
    <name type="synonym">Syracosphaera carterae</name>
    <dbReference type="NCBI Taxonomy" id="13221"/>
    <lineage>
        <taxon>Eukaryota</taxon>
        <taxon>Haptista</taxon>
        <taxon>Haptophyta</taxon>
        <taxon>Prymnesiophyceae</taxon>
        <taxon>Isochrysidales</taxon>
        <taxon>Isochrysidaceae</taxon>
        <taxon>Chrysotila</taxon>
    </lineage>
</organism>
<dbReference type="PANTHER" id="PTHR37163">
    <property type="entry name" value="CONSERVED PROTEIN"/>
    <property type="match status" value="1"/>
</dbReference>
<dbReference type="PANTHER" id="PTHR37163:SF1">
    <property type="entry name" value="DUF501 DOMAIN-CONTAINING PROTEIN"/>
    <property type="match status" value="1"/>
</dbReference>
<name>A0A7S4BZU0_CHRCT</name>
<evidence type="ECO:0000256" key="1">
    <source>
        <dbReference type="SAM" id="MobiDB-lite"/>
    </source>
</evidence>
<dbReference type="EMBL" id="HBIZ01054954">
    <property type="protein sequence ID" value="CAE0782502.1"/>
    <property type="molecule type" value="Transcribed_RNA"/>
</dbReference>
<dbReference type="InterPro" id="IPR007511">
    <property type="entry name" value="DUF501"/>
</dbReference>
<accession>A0A7S4BZU0</accession>
<proteinExistence type="predicted"/>
<feature type="compositionally biased region" description="Polar residues" evidence="1">
    <location>
        <begin position="124"/>
        <end position="140"/>
    </location>
</feature>
<reference evidence="2" key="1">
    <citation type="submission" date="2021-01" db="EMBL/GenBank/DDBJ databases">
        <authorList>
            <person name="Corre E."/>
            <person name="Pelletier E."/>
            <person name="Niang G."/>
            <person name="Scheremetjew M."/>
            <person name="Finn R."/>
            <person name="Kale V."/>
            <person name="Holt S."/>
            <person name="Cochrane G."/>
            <person name="Meng A."/>
            <person name="Brown T."/>
            <person name="Cohen L."/>
        </authorList>
    </citation>
    <scope>NUCLEOTIDE SEQUENCE</scope>
    <source>
        <strain evidence="2">CCMP645</strain>
    </source>
</reference>
<sequence>MDAHHANPGQARYTKATACAAWNTDQTCMTSSSNPKAAGVAISAQEAGVQRIKFHFEHFSTIDEAFLAESQDAKRLDRRVRVLGVAARGLDGMPSVLALYPLRVTERDGHHYQGPASGPRALANSHTSGGSVCENDSQNEVCAEPPQRSEAKVDSSQRDTRCRGARKWTSALPVPWPNTFWLVCPTLTRRVGRLEHLGFVQNFYARLASDERAREAFADAHLSYGCTRWALLNDADKAYCEANAYTRVLRDCGVGGLRHTSQIKCLHLHYAHYLATGKNIIGEWVQEALDHEADNAVFAQRGGESTQELLQSL</sequence>
<dbReference type="AlphaFoldDB" id="A0A7S4BZU0"/>